<name>A0A6P6AHF1_DURZI</name>
<keyword evidence="2" id="KW-1185">Reference proteome</keyword>
<dbReference type="PANTHER" id="PTHR36766:SF51">
    <property type="entry name" value="DISEASE RESISTANCE RPP13-LIKE PROTEIN 1"/>
    <property type="match status" value="1"/>
</dbReference>
<reference evidence="3" key="1">
    <citation type="submission" date="2025-08" db="UniProtKB">
        <authorList>
            <consortium name="RefSeq"/>
        </authorList>
    </citation>
    <scope>IDENTIFICATION</scope>
    <source>
        <tissue evidence="3">Fruit stalk</tissue>
    </source>
</reference>
<dbReference type="RefSeq" id="XP_022764223.1">
    <property type="nucleotide sequence ID" value="XM_022908488.1"/>
</dbReference>
<gene>
    <name evidence="3" type="primary">LOC111309422</name>
</gene>
<accession>A0A6P6AHF1</accession>
<keyword evidence="1" id="KW-0611">Plant defense</keyword>
<dbReference type="SUPFAM" id="SSF52058">
    <property type="entry name" value="L domain-like"/>
    <property type="match status" value="1"/>
</dbReference>
<proteinExistence type="predicted"/>
<protein>
    <submittedName>
        <fullName evidence="3">Disease resistance protein At3g14460</fullName>
    </submittedName>
</protein>
<dbReference type="AlphaFoldDB" id="A0A6P6AHF1"/>
<evidence type="ECO:0000256" key="1">
    <source>
        <dbReference type="ARBA" id="ARBA00022821"/>
    </source>
</evidence>
<organism evidence="2 3">
    <name type="scientific">Durio zibethinus</name>
    <name type="common">Durian</name>
    <dbReference type="NCBI Taxonomy" id="66656"/>
    <lineage>
        <taxon>Eukaryota</taxon>
        <taxon>Viridiplantae</taxon>
        <taxon>Streptophyta</taxon>
        <taxon>Embryophyta</taxon>
        <taxon>Tracheophyta</taxon>
        <taxon>Spermatophyta</taxon>
        <taxon>Magnoliopsida</taxon>
        <taxon>eudicotyledons</taxon>
        <taxon>Gunneridae</taxon>
        <taxon>Pentapetalae</taxon>
        <taxon>rosids</taxon>
        <taxon>malvids</taxon>
        <taxon>Malvales</taxon>
        <taxon>Malvaceae</taxon>
        <taxon>Helicteroideae</taxon>
        <taxon>Durio</taxon>
    </lineage>
</organism>
<sequence>MQLGIPCHIEHLSIHCCERLERLAESLHSYRSLTVLGIEGCPRLISISNGNLPPNVRRLTIKECENLQYLLDGVNNNINSTPLLEHLVIENYKSLISLSSRGELPIRLQHVDIYGCEKLASLSSNGKLPMGLKYLDIRRCRALESIAQEIEENSSLESMVICGCDNLRSLPRELNKLRYLSLSRCEKLHALPKCIHNIVSMRELLIFDCPSVISFPEEGFPPNLTSLTILQPNICKSVIEWGLHKLTSLKHLSINGASLDVVSFPCEEMLLPRTLTSLTIFGFPNLETLSSKGFQNLKFLESLEIRSCPVIKFLPEKEMFDSLLQLDIVDCPLLRERCKEDEGQEWPKIAHIPCILIANLLPEETPRNQMVLSSDSQRLVSSAFLGAHKVVCKSGWKDLKKKNAVYLAEACIAFTAVKLTLWQPE</sequence>
<dbReference type="PANTHER" id="PTHR36766">
    <property type="entry name" value="PLANT BROAD-SPECTRUM MILDEW RESISTANCE PROTEIN RPW8"/>
    <property type="match status" value="1"/>
</dbReference>
<dbReference type="OrthoDB" id="983746at2759"/>
<dbReference type="GO" id="GO:0006952">
    <property type="term" value="P:defense response"/>
    <property type="evidence" value="ECO:0007669"/>
    <property type="project" value="UniProtKB-KW"/>
</dbReference>
<dbReference type="Proteomes" id="UP000515121">
    <property type="component" value="Unplaced"/>
</dbReference>
<evidence type="ECO:0000313" key="3">
    <source>
        <dbReference type="RefSeq" id="XP_022764223.1"/>
    </source>
</evidence>
<dbReference type="InterPro" id="IPR032675">
    <property type="entry name" value="LRR_dom_sf"/>
</dbReference>
<evidence type="ECO:0000313" key="2">
    <source>
        <dbReference type="Proteomes" id="UP000515121"/>
    </source>
</evidence>
<dbReference type="GeneID" id="111309422"/>
<dbReference type="Gene3D" id="3.80.10.10">
    <property type="entry name" value="Ribonuclease Inhibitor"/>
    <property type="match status" value="2"/>
</dbReference>
<dbReference type="KEGG" id="dzi:111309422"/>